<dbReference type="OrthoDB" id="673817at2759"/>
<proteinExistence type="predicted"/>
<reference evidence="2" key="1">
    <citation type="journal article" date="2022" name="Cell">
        <title>Repeat-based holocentromeres influence genome architecture and karyotype evolution.</title>
        <authorList>
            <person name="Hofstatter P.G."/>
            <person name="Thangavel G."/>
            <person name="Lux T."/>
            <person name="Neumann P."/>
            <person name="Vondrak T."/>
            <person name="Novak P."/>
            <person name="Zhang M."/>
            <person name="Costa L."/>
            <person name="Castellani M."/>
            <person name="Scott A."/>
            <person name="Toegelov H."/>
            <person name="Fuchs J."/>
            <person name="Mata-Sucre Y."/>
            <person name="Dias Y."/>
            <person name="Vanzela A.L.L."/>
            <person name="Huettel B."/>
            <person name="Almeida C.C.S."/>
            <person name="Simkova H."/>
            <person name="Souza G."/>
            <person name="Pedrosa-Harand A."/>
            <person name="Macas J."/>
            <person name="Mayer K.F.X."/>
            <person name="Houben A."/>
            <person name="Marques A."/>
        </authorList>
    </citation>
    <scope>NUCLEOTIDE SEQUENCE</scope>
    <source>
        <strain evidence="2">RhyBre1mFocal</strain>
    </source>
</reference>
<evidence type="ECO:0000256" key="1">
    <source>
        <dbReference type="PROSITE-ProRule" id="PRU00023"/>
    </source>
</evidence>
<accession>A0A9P9ZAJ4</accession>
<sequence>MSTHSNTLNNAPPMDERLLRSAVSGNIVGMQDLVSHESPDILLGRTPQGSTCLHISSDFGHQDFSMAVLALNQSLLSTINLYGETPLVVAVTNGHLQLAYAMLKLYQQLNLSDMILKQDNNGDNALHHAIRNGHGDLALELITAKVGLSQGVNKYNESPLYIAVLRGFNDVSKRLLDIPVSSHVGTNNENALHAAVRIGNPGIAKKLWRHVLH</sequence>
<dbReference type="EMBL" id="JAMQYH010000005">
    <property type="protein sequence ID" value="KAJ1685372.1"/>
    <property type="molecule type" value="Genomic_DNA"/>
</dbReference>
<dbReference type="SUPFAM" id="SSF48403">
    <property type="entry name" value="Ankyrin repeat"/>
    <property type="match status" value="1"/>
</dbReference>
<dbReference type="SMART" id="SM00248">
    <property type="entry name" value="ANK"/>
    <property type="match status" value="4"/>
</dbReference>
<dbReference type="InterPro" id="IPR036770">
    <property type="entry name" value="Ankyrin_rpt-contain_sf"/>
</dbReference>
<dbReference type="AlphaFoldDB" id="A0A9P9ZAJ4"/>
<protein>
    <submittedName>
        <fullName evidence="2">Uncharacterized protein</fullName>
    </submittedName>
</protein>
<dbReference type="PANTHER" id="PTHR24121">
    <property type="entry name" value="NO MECHANORECEPTOR POTENTIAL C, ISOFORM D-RELATED"/>
    <property type="match status" value="1"/>
</dbReference>
<name>A0A9P9ZAJ4_9POAL</name>
<dbReference type="Gene3D" id="1.25.40.20">
    <property type="entry name" value="Ankyrin repeat-containing domain"/>
    <property type="match status" value="1"/>
</dbReference>
<dbReference type="InterPro" id="IPR002110">
    <property type="entry name" value="Ankyrin_rpt"/>
</dbReference>
<evidence type="ECO:0000313" key="3">
    <source>
        <dbReference type="Proteomes" id="UP001151287"/>
    </source>
</evidence>
<keyword evidence="1" id="KW-0040">ANK repeat</keyword>
<dbReference type="PANTHER" id="PTHR24121:SF19">
    <property type="entry name" value="OS11G0247700 PROTEIN"/>
    <property type="match status" value="1"/>
</dbReference>
<gene>
    <name evidence="2" type="ORF">LUZ63_016762</name>
</gene>
<dbReference type="Proteomes" id="UP001151287">
    <property type="component" value="Unassembled WGS sequence"/>
</dbReference>
<evidence type="ECO:0000313" key="2">
    <source>
        <dbReference type="EMBL" id="KAJ1685372.1"/>
    </source>
</evidence>
<dbReference type="PROSITE" id="PS50088">
    <property type="entry name" value="ANK_REPEAT"/>
    <property type="match status" value="1"/>
</dbReference>
<dbReference type="Pfam" id="PF12796">
    <property type="entry name" value="Ank_2"/>
    <property type="match status" value="1"/>
</dbReference>
<comment type="caution">
    <text evidence="2">The sequence shown here is derived from an EMBL/GenBank/DDBJ whole genome shotgun (WGS) entry which is preliminary data.</text>
</comment>
<feature type="repeat" description="ANK" evidence="1">
    <location>
        <begin position="82"/>
        <end position="114"/>
    </location>
</feature>
<organism evidence="2 3">
    <name type="scientific">Rhynchospora breviuscula</name>
    <dbReference type="NCBI Taxonomy" id="2022672"/>
    <lineage>
        <taxon>Eukaryota</taxon>
        <taxon>Viridiplantae</taxon>
        <taxon>Streptophyta</taxon>
        <taxon>Embryophyta</taxon>
        <taxon>Tracheophyta</taxon>
        <taxon>Spermatophyta</taxon>
        <taxon>Magnoliopsida</taxon>
        <taxon>Liliopsida</taxon>
        <taxon>Poales</taxon>
        <taxon>Cyperaceae</taxon>
        <taxon>Cyperoideae</taxon>
        <taxon>Rhynchosporeae</taxon>
        <taxon>Rhynchospora</taxon>
    </lineage>
</organism>
<keyword evidence="3" id="KW-1185">Reference proteome</keyword>